<dbReference type="InterPro" id="IPR012337">
    <property type="entry name" value="RNaseH-like_sf"/>
</dbReference>
<dbReference type="GO" id="GO:0015074">
    <property type="term" value="P:DNA integration"/>
    <property type="evidence" value="ECO:0007669"/>
    <property type="project" value="InterPro"/>
</dbReference>
<protein>
    <recommendedName>
        <fullName evidence="2">Integrase catalytic domain-containing protein</fullName>
    </recommendedName>
</protein>
<dbReference type="Gene3D" id="3.30.420.10">
    <property type="entry name" value="Ribonuclease H-like superfamily/Ribonuclease H"/>
    <property type="match status" value="1"/>
</dbReference>
<organism evidence="3 4">
    <name type="scientific">Austropuccinia psidii MF-1</name>
    <dbReference type="NCBI Taxonomy" id="1389203"/>
    <lineage>
        <taxon>Eukaryota</taxon>
        <taxon>Fungi</taxon>
        <taxon>Dikarya</taxon>
        <taxon>Basidiomycota</taxon>
        <taxon>Pucciniomycotina</taxon>
        <taxon>Pucciniomycetes</taxon>
        <taxon>Pucciniales</taxon>
        <taxon>Sphaerophragmiaceae</taxon>
        <taxon>Austropuccinia</taxon>
    </lineage>
</organism>
<dbReference type="SUPFAM" id="SSF53098">
    <property type="entry name" value="Ribonuclease H-like"/>
    <property type="match status" value="1"/>
</dbReference>
<evidence type="ECO:0000256" key="1">
    <source>
        <dbReference type="ARBA" id="ARBA00022884"/>
    </source>
</evidence>
<evidence type="ECO:0000313" key="3">
    <source>
        <dbReference type="EMBL" id="MBW0470919.1"/>
    </source>
</evidence>
<comment type="caution">
    <text evidence="3">The sequence shown here is derived from an EMBL/GenBank/DDBJ whole genome shotgun (WGS) entry which is preliminary data.</text>
</comment>
<gene>
    <name evidence="3" type="ORF">O181_010634</name>
</gene>
<name>A0A9Q3GL20_9BASI</name>
<dbReference type="InterPro" id="IPR050951">
    <property type="entry name" value="Retrovirus_Pol_polyprotein"/>
</dbReference>
<dbReference type="Proteomes" id="UP000765509">
    <property type="component" value="Unassembled WGS sequence"/>
</dbReference>
<dbReference type="PANTHER" id="PTHR37984">
    <property type="entry name" value="PROTEIN CBG26694"/>
    <property type="match status" value="1"/>
</dbReference>
<feature type="domain" description="Integrase catalytic" evidence="2">
    <location>
        <begin position="1"/>
        <end position="124"/>
    </location>
</feature>
<keyword evidence="1" id="KW-0694">RNA-binding</keyword>
<dbReference type="GO" id="GO:0005634">
    <property type="term" value="C:nucleus"/>
    <property type="evidence" value="ECO:0007669"/>
    <property type="project" value="UniProtKB-ARBA"/>
</dbReference>
<dbReference type="AlphaFoldDB" id="A0A9Q3GL20"/>
<dbReference type="PROSITE" id="PS50994">
    <property type="entry name" value="INTEGRASE"/>
    <property type="match status" value="1"/>
</dbReference>
<proteinExistence type="predicted"/>
<dbReference type="InterPro" id="IPR001584">
    <property type="entry name" value="Integrase_cat-core"/>
</dbReference>
<accession>A0A9Q3GL20</accession>
<dbReference type="GO" id="GO:0003723">
    <property type="term" value="F:RNA binding"/>
    <property type="evidence" value="ECO:0007669"/>
    <property type="project" value="UniProtKB-KW"/>
</dbReference>
<dbReference type="EMBL" id="AVOT02002599">
    <property type="protein sequence ID" value="MBW0470919.1"/>
    <property type="molecule type" value="Genomic_DNA"/>
</dbReference>
<keyword evidence="4" id="KW-1185">Reference proteome</keyword>
<dbReference type="PANTHER" id="PTHR37984:SF15">
    <property type="entry name" value="INTEGRASE CATALYTIC DOMAIN-CONTAINING PROTEIN"/>
    <property type="match status" value="1"/>
</dbReference>
<dbReference type="OrthoDB" id="2273864at2759"/>
<dbReference type="InterPro" id="IPR036397">
    <property type="entry name" value="RNaseH_sf"/>
</dbReference>
<sequence length="175" mass="20257">MTFLDLAQIFISHVFYNNGIPVSILSDRGSLFLSSCWTQLCQQLKISKDLSIAFHPETDERTERINQILEQYLLMYVSSHQDDWHIWLTLAEYAYNNSEHSSEKQSHFFNIYGRNPSFDSIPISPDTHAGKLSTERQSVHKAVKEELESAIMHFKNHADTNRKIPSYSNLVTNYG</sequence>
<evidence type="ECO:0000313" key="4">
    <source>
        <dbReference type="Proteomes" id="UP000765509"/>
    </source>
</evidence>
<evidence type="ECO:0000259" key="2">
    <source>
        <dbReference type="PROSITE" id="PS50994"/>
    </source>
</evidence>
<reference evidence="3" key="1">
    <citation type="submission" date="2021-03" db="EMBL/GenBank/DDBJ databases">
        <title>Draft genome sequence of rust myrtle Austropuccinia psidii MF-1, a brazilian biotype.</title>
        <authorList>
            <person name="Quecine M.C."/>
            <person name="Pachon D.M.R."/>
            <person name="Bonatelli M.L."/>
            <person name="Correr F.H."/>
            <person name="Franceschini L.M."/>
            <person name="Leite T.F."/>
            <person name="Margarido G.R.A."/>
            <person name="Almeida C.A."/>
            <person name="Ferrarezi J.A."/>
            <person name="Labate C.A."/>
        </authorList>
    </citation>
    <scope>NUCLEOTIDE SEQUENCE</scope>
    <source>
        <strain evidence="3">MF-1</strain>
    </source>
</reference>